<dbReference type="PANTHER" id="PTHR42643">
    <property type="entry name" value="IONOTROPIC RECEPTOR 20A-RELATED"/>
    <property type="match status" value="1"/>
</dbReference>
<feature type="transmembrane region" description="Helical" evidence="13">
    <location>
        <begin position="228"/>
        <end position="249"/>
    </location>
</feature>
<dbReference type="GO" id="GO:0005886">
    <property type="term" value="C:plasma membrane"/>
    <property type="evidence" value="ECO:0007669"/>
    <property type="project" value="UniProtKB-SubCell"/>
</dbReference>
<dbReference type="InterPro" id="IPR001320">
    <property type="entry name" value="Iontro_rcpt_C"/>
</dbReference>
<keyword evidence="17" id="KW-1185">Reference proteome</keyword>
<evidence type="ECO:0000256" key="11">
    <source>
        <dbReference type="ARBA" id="ARBA00023286"/>
    </source>
</evidence>
<proteinExistence type="inferred from homology"/>
<keyword evidence="12" id="KW-0407">Ion channel</keyword>
<evidence type="ECO:0000256" key="2">
    <source>
        <dbReference type="ARBA" id="ARBA00008685"/>
    </source>
</evidence>
<sequence length="433" mass="49525">MACKIVNYPKNLQSRYFIFSLSIIYYCYYGIFNNTLCKNSERSLSLSALNQNNKRSGAKTIINNITNISAEIYYPPFVMRQLEGKSGSIRKQISSDTKSSHAYLDGFAPKQSDGRYIPFGRYKGFLIEIYNILASRLNFSMRLMILPSDESLFGIDEGDGTFSGLVGYLQRQEADLALSGFMMTESRLAVMDFSEPVAHAKYRLYIKQDVILHRIGWKTYVRSFNLHAWTAFVVLFVMASFTLWFLMIWQTDEDAYFKRGANITFMLFSCIVQQGSPSLPLNVKSQAVLWLFWITSIIFYAAYTARITSFLAVSGDKLPFTSLKEATSTPGWKIGVLNGTAALKVLQRSKRESYVAVTEGLRRDPSLLVMSDEEGMRRIMREEMFAYFGEDVVMSYYLNTNCSFRMIPGSHLEGFMHMGFRKNLPYAEVINVE</sequence>
<dbReference type="InterPro" id="IPR052192">
    <property type="entry name" value="Insect_Ionotropic_Sensory_Rcpt"/>
</dbReference>
<evidence type="ECO:0000256" key="7">
    <source>
        <dbReference type="ARBA" id="ARBA00023065"/>
    </source>
</evidence>
<evidence type="ECO:0000256" key="8">
    <source>
        <dbReference type="ARBA" id="ARBA00023136"/>
    </source>
</evidence>
<keyword evidence="5 13" id="KW-0812">Transmembrane</keyword>
<evidence type="ECO:0000256" key="12">
    <source>
        <dbReference type="ARBA" id="ARBA00023303"/>
    </source>
</evidence>
<comment type="caution">
    <text evidence="16">The sequence shown here is derived from an EMBL/GenBank/DDBJ whole genome shotgun (WGS) entry which is preliminary data.</text>
</comment>
<protein>
    <submittedName>
        <fullName evidence="16">Uncharacterized protein</fullName>
    </submittedName>
</protein>
<dbReference type="Proteomes" id="UP001381693">
    <property type="component" value="Unassembled WGS sequence"/>
</dbReference>
<comment type="similarity">
    <text evidence="2">Belongs to the glutamate-gated ion channel (TC 1.A.10.1) family.</text>
</comment>
<keyword evidence="3" id="KW-0813">Transport</keyword>
<evidence type="ECO:0000256" key="10">
    <source>
        <dbReference type="ARBA" id="ARBA00023180"/>
    </source>
</evidence>
<dbReference type="AlphaFoldDB" id="A0AAN8WZI7"/>
<name>A0AAN8WZI7_HALRR</name>
<evidence type="ECO:0000256" key="9">
    <source>
        <dbReference type="ARBA" id="ARBA00023170"/>
    </source>
</evidence>
<dbReference type="Gene3D" id="3.40.190.10">
    <property type="entry name" value="Periplasmic binding protein-like II"/>
    <property type="match status" value="2"/>
</dbReference>
<gene>
    <name evidence="16" type="ORF">SK128_020521</name>
</gene>
<feature type="transmembrane region" description="Helical" evidence="13">
    <location>
        <begin position="287"/>
        <end position="305"/>
    </location>
</feature>
<keyword evidence="6 13" id="KW-1133">Transmembrane helix</keyword>
<dbReference type="GO" id="GO:0015276">
    <property type="term" value="F:ligand-gated monoatomic ion channel activity"/>
    <property type="evidence" value="ECO:0007669"/>
    <property type="project" value="InterPro"/>
</dbReference>
<evidence type="ECO:0000256" key="6">
    <source>
        <dbReference type="ARBA" id="ARBA00022989"/>
    </source>
</evidence>
<keyword evidence="4" id="KW-1003">Cell membrane</keyword>
<dbReference type="Pfam" id="PF10613">
    <property type="entry name" value="Lig_chan-Glu_bd"/>
    <property type="match status" value="1"/>
</dbReference>
<evidence type="ECO:0000256" key="3">
    <source>
        <dbReference type="ARBA" id="ARBA00022448"/>
    </source>
</evidence>
<keyword evidence="8 13" id="KW-0472">Membrane</keyword>
<evidence type="ECO:0000259" key="14">
    <source>
        <dbReference type="Pfam" id="PF00060"/>
    </source>
</evidence>
<dbReference type="EMBL" id="JAXCGZ010016990">
    <property type="protein sequence ID" value="KAK7069260.1"/>
    <property type="molecule type" value="Genomic_DNA"/>
</dbReference>
<evidence type="ECO:0000256" key="4">
    <source>
        <dbReference type="ARBA" id="ARBA00022475"/>
    </source>
</evidence>
<dbReference type="InterPro" id="IPR019594">
    <property type="entry name" value="Glu/Gly-bd"/>
</dbReference>
<dbReference type="SUPFAM" id="SSF53850">
    <property type="entry name" value="Periplasmic binding protein-like II"/>
    <property type="match status" value="1"/>
</dbReference>
<keyword evidence="11" id="KW-1071">Ligand-gated ion channel</keyword>
<keyword evidence="10" id="KW-0325">Glycoprotein</keyword>
<comment type="subcellular location">
    <subcellularLocation>
        <location evidence="1">Cell membrane</location>
        <topology evidence="1">Multi-pass membrane protein</topology>
    </subcellularLocation>
</comment>
<feature type="domain" description="Ionotropic glutamate receptor C-terminal" evidence="14">
    <location>
        <begin position="227"/>
        <end position="325"/>
    </location>
</feature>
<dbReference type="Pfam" id="PF00060">
    <property type="entry name" value="Lig_chan"/>
    <property type="match status" value="1"/>
</dbReference>
<evidence type="ECO:0000256" key="13">
    <source>
        <dbReference type="SAM" id="Phobius"/>
    </source>
</evidence>
<dbReference type="GO" id="GO:0050906">
    <property type="term" value="P:detection of stimulus involved in sensory perception"/>
    <property type="evidence" value="ECO:0007669"/>
    <property type="project" value="UniProtKB-ARBA"/>
</dbReference>
<evidence type="ECO:0000256" key="1">
    <source>
        <dbReference type="ARBA" id="ARBA00004651"/>
    </source>
</evidence>
<reference evidence="16 17" key="1">
    <citation type="submission" date="2023-11" db="EMBL/GenBank/DDBJ databases">
        <title>Halocaridina rubra genome assembly.</title>
        <authorList>
            <person name="Smith C."/>
        </authorList>
    </citation>
    <scope>NUCLEOTIDE SEQUENCE [LARGE SCALE GENOMIC DNA]</scope>
    <source>
        <strain evidence="16">EP-1</strain>
        <tissue evidence="16">Whole</tissue>
    </source>
</reference>
<dbReference type="PANTHER" id="PTHR42643:SF24">
    <property type="entry name" value="IONOTROPIC RECEPTOR 60A"/>
    <property type="match status" value="1"/>
</dbReference>
<evidence type="ECO:0000313" key="17">
    <source>
        <dbReference type="Proteomes" id="UP001381693"/>
    </source>
</evidence>
<evidence type="ECO:0000313" key="16">
    <source>
        <dbReference type="EMBL" id="KAK7069260.1"/>
    </source>
</evidence>
<keyword evidence="9" id="KW-0675">Receptor</keyword>
<feature type="domain" description="Ionotropic glutamate receptor L-glutamate and glycine-binding" evidence="15">
    <location>
        <begin position="121"/>
        <end position="200"/>
    </location>
</feature>
<accession>A0AAN8WZI7</accession>
<keyword evidence="7" id="KW-0406">Ion transport</keyword>
<organism evidence="16 17">
    <name type="scientific">Halocaridina rubra</name>
    <name type="common">Hawaiian red shrimp</name>
    <dbReference type="NCBI Taxonomy" id="373956"/>
    <lineage>
        <taxon>Eukaryota</taxon>
        <taxon>Metazoa</taxon>
        <taxon>Ecdysozoa</taxon>
        <taxon>Arthropoda</taxon>
        <taxon>Crustacea</taxon>
        <taxon>Multicrustacea</taxon>
        <taxon>Malacostraca</taxon>
        <taxon>Eumalacostraca</taxon>
        <taxon>Eucarida</taxon>
        <taxon>Decapoda</taxon>
        <taxon>Pleocyemata</taxon>
        <taxon>Caridea</taxon>
        <taxon>Atyoidea</taxon>
        <taxon>Atyidae</taxon>
        <taxon>Halocaridina</taxon>
    </lineage>
</organism>
<evidence type="ECO:0000259" key="15">
    <source>
        <dbReference type="Pfam" id="PF10613"/>
    </source>
</evidence>
<evidence type="ECO:0000256" key="5">
    <source>
        <dbReference type="ARBA" id="ARBA00022692"/>
    </source>
</evidence>
<feature type="transmembrane region" description="Helical" evidence="13">
    <location>
        <begin position="16"/>
        <end position="36"/>
    </location>
</feature>